<sequence length="240" mass="27938">MQSQHSHFKRLLNPQTQQITLPTEYPDYSKVEYWNARYTEERGITYDWYLPWKKTSGAQVGMRDIIVPRLYDDKESEILVLGCGNSELSAKLYAEEGFHYITNADYSRVIIEEMKERNAHMEEMDYVEMDITEPLDILDSESFTLILDKGCLDCVACSQDNAGKVRQMLDNVHRTLAPGGTYVCVSHGRPEMRLAQIQGTAGYKWTVEVQKVQKRPAGLEVLERVDSEQYYYIYICQKRY</sequence>
<dbReference type="InterPro" id="IPR025714">
    <property type="entry name" value="Methyltranfer_dom"/>
</dbReference>
<protein>
    <recommendedName>
        <fullName evidence="4">Methyltransferase domain-containing protein</fullName>
    </recommendedName>
</protein>
<evidence type="ECO:0000256" key="1">
    <source>
        <dbReference type="ARBA" id="ARBA00008361"/>
    </source>
</evidence>
<reference evidence="5" key="1">
    <citation type="submission" date="2019-06" db="EMBL/GenBank/DDBJ databases">
        <authorList>
            <person name="Zheng W."/>
        </authorList>
    </citation>
    <scope>NUCLEOTIDE SEQUENCE</scope>
    <source>
        <strain evidence="5">QDHG01</strain>
    </source>
</reference>
<comment type="similarity">
    <text evidence="1">Belongs to the methyltransferase superfamily.</text>
</comment>
<evidence type="ECO:0000313" key="5">
    <source>
        <dbReference type="EMBL" id="TNV75769.1"/>
    </source>
</evidence>
<keyword evidence="3" id="KW-0808">Transferase</keyword>
<organism evidence="5 6">
    <name type="scientific">Halteria grandinella</name>
    <dbReference type="NCBI Taxonomy" id="5974"/>
    <lineage>
        <taxon>Eukaryota</taxon>
        <taxon>Sar</taxon>
        <taxon>Alveolata</taxon>
        <taxon>Ciliophora</taxon>
        <taxon>Intramacronucleata</taxon>
        <taxon>Spirotrichea</taxon>
        <taxon>Stichotrichia</taxon>
        <taxon>Sporadotrichida</taxon>
        <taxon>Halteriidae</taxon>
        <taxon>Halteria</taxon>
    </lineage>
</organism>
<keyword evidence="6" id="KW-1185">Reference proteome</keyword>
<dbReference type="GO" id="GO:0032259">
    <property type="term" value="P:methylation"/>
    <property type="evidence" value="ECO:0007669"/>
    <property type="project" value="UniProtKB-KW"/>
</dbReference>
<dbReference type="GO" id="GO:0008168">
    <property type="term" value="F:methyltransferase activity"/>
    <property type="evidence" value="ECO:0007669"/>
    <property type="project" value="UniProtKB-KW"/>
</dbReference>
<dbReference type="PANTHER" id="PTHR12176">
    <property type="entry name" value="SAM-DEPENDENT METHYLTRANSFERASE SUPERFAMILY PROTEIN"/>
    <property type="match status" value="1"/>
</dbReference>
<dbReference type="EMBL" id="RRYP01014860">
    <property type="protein sequence ID" value="TNV75769.1"/>
    <property type="molecule type" value="Genomic_DNA"/>
</dbReference>
<evidence type="ECO:0000313" key="6">
    <source>
        <dbReference type="Proteomes" id="UP000785679"/>
    </source>
</evidence>
<dbReference type="InterPro" id="IPR029063">
    <property type="entry name" value="SAM-dependent_MTases_sf"/>
</dbReference>
<evidence type="ECO:0000256" key="3">
    <source>
        <dbReference type="ARBA" id="ARBA00022679"/>
    </source>
</evidence>
<keyword evidence="2" id="KW-0489">Methyltransferase</keyword>
<dbReference type="AlphaFoldDB" id="A0A8J8SYQ3"/>
<evidence type="ECO:0000259" key="4">
    <source>
        <dbReference type="Pfam" id="PF13847"/>
    </source>
</evidence>
<dbReference type="Proteomes" id="UP000785679">
    <property type="component" value="Unassembled WGS sequence"/>
</dbReference>
<feature type="domain" description="Methyltransferase" evidence="4">
    <location>
        <begin position="73"/>
        <end position="211"/>
    </location>
</feature>
<dbReference type="Pfam" id="PF13847">
    <property type="entry name" value="Methyltransf_31"/>
    <property type="match status" value="1"/>
</dbReference>
<dbReference type="OrthoDB" id="430254at2759"/>
<dbReference type="SUPFAM" id="SSF53335">
    <property type="entry name" value="S-adenosyl-L-methionine-dependent methyltransferases"/>
    <property type="match status" value="1"/>
</dbReference>
<proteinExistence type="inferred from homology"/>
<evidence type="ECO:0000256" key="2">
    <source>
        <dbReference type="ARBA" id="ARBA00022603"/>
    </source>
</evidence>
<gene>
    <name evidence="5" type="ORF">FGO68_gene4145</name>
</gene>
<dbReference type="InterPro" id="IPR051419">
    <property type="entry name" value="Lys/N-term_MeTrsfase_sf"/>
</dbReference>
<accession>A0A8J8SYQ3</accession>
<dbReference type="CDD" id="cd02440">
    <property type="entry name" value="AdoMet_MTases"/>
    <property type="match status" value="1"/>
</dbReference>
<comment type="caution">
    <text evidence="5">The sequence shown here is derived from an EMBL/GenBank/DDBJ whole genome shotgun (WGS) entry which is preliminary data.</text>
</comment>
<name>A0A8J8SYQ3_HALGN</name>
<dbReference type="Gene3D" id="3.40.50.150">
    <property type="entry name" value="Vaccinia Virus protein VP39"/>
    <property type="match status" value="1"/>
</dbReference>